<protein>
    <submittedName>
        <fullName evidence="2">Uncharacterized protein</fullName>
    </submittedName>
</protein>
<evidence type="ECO:0000313" key="2">
    <source>
        <dbReference type="EMBL" id="KAF2155859.1"/>
    </source>
</evidence>
<feature type="region of interest" description="Disordered" evidence="1">
    <location>
        <begin position="88"/>
        <end position="113"/>
    </location>
</feature>
<evidence type="ECO:0000256" key="1">
    <source>
        <dbReference type="SAM" id="MobiDB-lite"/>
    </source>
</evidence>
<gene>
    <name evidence="2" type="ORF">K461DRAFT_82497</name>
</gene>
<feature type="region of interest" description="Disordered" evidence="1">
    <location>
        <begin position="1"/>
        <end position="73"/>
    </location>
</feature>
<proteinExistence type="predicted"/>
<sequence length="362" mass="39577">MESPPLSPLPHFTPTKTSSPQSLRRPISRRSSSFSSIKSISADRRRSSYSDRRLSNASRYSNGYDELDSPTNARHRTASGMATLADELDSADDEDWEQEEESALDEVNAPNSGVDVAYDKSLVRPKGNNQKSTTAQQPRTVSVTIENDFSRELEQSIKEVANFALASLQPQADTLARTMSALRDLTAQTDIETSSQRLATSMNSVSAYLNSHIRTIQSGASTIFSPIASQPDEDETIELLALQTALQQALPVPDPAPSQQLARLTRDTSELQLALSGLLDSIQLARQLSISVARALKVTSAMVVDLRREAERADEAATYLEHGEWDTKLADRYCAGQCYDIMSGFEGVCESLRAEIEGAAQA</sequence>
<feature type="compositionally biased region" description="Polar residues" evidence="1">
    <location>
        <begin position="127"/>
        <end position="140"/>
    </location>
</feature>
<dbReference type="OrthoDB" id="5427526at2759"/>
<dbReference type="Proteomes" id="UP000799439">
    <property type="component" value="Unassembled WGS sequence"/>
</dbReference>
<feature type="compositionally biased region" description="Low complexity" evidence="1">
    <location>
        <begin position="18"/>
        <end position="40"/>
    </location>
</feature>
<feature type="region of interest" description="Disordered" evidence="1">
    <location>
        <begin position="121"/>
        <end position="140"/>
    </location>
</feature>
<feature type="compositionally biased region" description="Acidic residues" evidence="1">
    <location>
        <begin position="88"/>
        <end position="104"/>
    </location>
</feature>
<reference evidence="2" key="1">
    <citation type="journal article" date="2020" name="Stud. Mycol.">
        <title>101 Dothideomycetes genomes: a test case for predicting lifestyles and emergence of pathogens.</title>
        <authorList>
            <person name="Haridas S."/>
            <person name="Albert R."/>
            <person name="Binder M."/>
            <person name="Bloem J."/>
            <person name="Labutti K."/>
            <person name="Salamov A."/>
            <person name="Andreopoulos B."/>
            <person name="Baker S."/>
            <person name="Barry K."/>
            <person name="Bills G."/>
            <person name="Bluhm B."/>
            <person name="Cannon C."/>
            <person name="Castanera R."/>
            <person name="Culley D."/>
            <person name="Daum C."/>
            <person name="Ezra D."/>
            <person name="Gonzalez J."/>
            <person name="Henrissat B."/>
            <person name="Kuo A."/>
            <person name="Liang C."/>
            <person name="Lipzen A."/>
            <person name="Lutzoni F."/>
            <person name="Magnuson J."/>
            <person name="Mondo S."/>
            <person name="Nolan M."/>
            <person name="Ohm R."/>
            <person name="Pangilinan J."/>
            <person name="Park H.-J."/>
            <person name="Ramirez L."/>
            <person name="Alfaro M."/>
            <person name="Sun H."/>
            <person name="Tritt A."/>
            <person name="Yoshinaga Y."/>
            <person name="Zwiers L.-H."/>
            <person name="Turgeon B."/>
            <person name="Goodwin S."/>
            <person name="Spatafora J."/>
            <person name="Crous P."/>
            <person name="Grigoriev I."/>
        </authorList>
    </citation>
    <scope>NUCLEOTIDE SEQUENCE</scope>
    <source>
        <strain evidence="2">CBS 260.36</strain>
    </source>
</reference>
<accession>A0A9P4J6M8</accession>
<dbReference type="AlphaFoldDB" id="A0A9P4J6M8"/>
<feature type="compositionally biased region" description="Basic and acidic residues" evidence="1">
    <location>
        <begin position="41"/>
        <end position="54"/>
    </location>
</feature>
<keyword evidence="3" id="KW-1185">Reference proteome</keyword>
<name>A0A9P4J6M8_9PEZI</name>
<evidence type="ECO:0000313" key="3">
    <source>
        <dbReference type="Proteomes" id="UP000799439"/>
    </source>
</evidence>
<dbReference type="EMBL" id="ML996082">
    <property type="protein sequence ID" value="KAF2155859.1"/>
    <property type="molecule type" value="Genomic_DNA"/>
</dbReference>
<comment type="caution">
    <text evidence="2">The sequence shown here is derived from an EMBL/GenBank/DDBJ whole genome shotgun (WGS) entry which is preliminary data.</text>
</comment>
<organism evidence="2 3">
    <name type="scientific">Myriangium duriaei CBS 260.36</name>
    <dbReference type="NCBI Taxonomy" id="1168546"/>
    <lineage>
        <taxon>Eukaryota</taxon>
        <taxon>Fungi</taxon>
        <taxon>Dikarya</taxon>
        <taxon>Ascomycota</taxon>
        <taxon>Pezizomycotina</taxon>
        <taxon>Dothideomycetes</taxon>
        <taxon>Dothideomycetidae</taxon>
        <taxon>Myriangiales</taxon>
        <taxon>Myriangiaceae</taxon>
        <taxon>Myriangium</taxon>
    </lineage>
</organism>